<accession>A0AAV2DYR5</accession>
<evidence type="ECO:0000256" key="4">
    <source>
        <dbReference type="SAM" id="MobiDB-lite"/>
    </source>
</evidence>
<feature type="coiled-coil region" evidence="3">
    <location>
        <begin position="358"/>
        <end position="396"/>
    </location>
</feature>
<dbReference type="PANTHER" id="PTHR32054">
    <property type="entry name" value="HEAVY CHAIN, PUTATIVE, EXPRESSED-RELATED-RELATED"/>
    <property type="match status" value="1"/>
</dbReference>
<comment type="similarity">
    <text evidence="1">Belongs to the WEB family.</text>
</comment>
<dbReference type="GO" id="GO:0005829">
    <property type="term" value="C:cytosol"/>
    <property type="evidence" value="ECO:0007669"/>
    <property type="project" value="TreeGrafter"/>
</dbReference>
<dbReference type="GO" id="GO:0009903">
    <property type="term" value="P:chloroplast avoidance movement"/>
    <property type="evidence" value="ECO:0007669"/>
    <property type="project" value="TreeGrafter"/>
</dbReference>
<reference evidence="5 6" key="1">
    <citation type="submission" date="2024-04" db="EMBL/GenBank/DDBJ databases">
        <authorList>
            <person name="Fracassetti M."/>
        </authorList>
    </citation>
    <scope>NUCLEOTIDE SEQUENCE [LARGE SCALE GENOMIC DNA]</scope>
</reference>
<feature type="coiled-coil region" evidence="3">
    <location>
        <begin position="271"/>
        <end position="298"/>
    </location>
</feature>
<evidence type="ECO:0000256" key="3">
    <source>
        <dbReference type="SAM" id="Coils"/>
    </source>
</evidence>
<feature type="compositionally biased region" description="Polar residues" evidence="4">
    <location>
        <begin position="509"/>
        <end position="523"/>
    </location>
</feature>
<dbReference type="Gene3D" id="1.10.287.1490">
    <property type="match status" value="1"/>
</dbReference>
<proteinExistence type="inferred from homology"/>
<feature type="region of interest" description="Disordered" evidence="4">
    <location>
        <begin position="509"/>
        <end position="543"/>
    </location>
</feature>
<dbReference type="InterPro" id="IPR008545">
    <property type="entry name" value="Web"/>
</dbReference>
<dbReference type="Proteomes" id="UP001497516">
    <property type="component" value="Chromosome 3"/>
</dbReference>
<evidence type="ECO:0000313" key="6">
    <source>
        <dbReference type="Proteomes" id="UP001497516"/>
    </source>
</evidence>
<evidence type="ECO:0008006" key="7">
    <source>
        <dbReference type="Google" id="ProtNLM"/>
    </source>
</evidence>
<dbReference type="EMBL" id="OZ034816">
    <property type="protein sequence ID" value="CAL1378485.1"/>
    <property type="molecule type" value="Genomic_DNA"/>
</dbReference>
<evidence type="ECO:0000256" key="2">
    <source>
        <dbReference type="ARBA" id="ARBA00023054"/>
    </source>
</evidence>
<evidence type="ECO:0000256" key="1">
    <source>
        <dbReference type="ARBA" id="ARBA00005485"/>
    </source>
</evidence>
<feature type="coiled-coil region" evidence="3">
    <location>
        <begin position="59"/>
        <end position="86"/>
    </location>
</feature>
<organism evidence="5 6">
    <name type="scientific">Linum trigynum</name>
    <dbReference type="NCBI Taxonomy" id="586398"/>
    <lineage>
        <taxon>Eukaryota</taxon>
        <taxon>Viridiplantae</taxon>
        <taxon>Streptophyta</taxon>
        <taxon>Embryophyta</taxon>
        <taxon>Tracheophyta</taxon>
        <taxon>Spermatophyta</taxon>
        <taxon>Magnoliopsida</taxon>
        <taxon>eudicotyledons</taxon>
        <taxon>Gunneridae</taxon>
        <taxon>Pentapetalae</taxon>
        <taxon>rosids</taxon>
        <taxon>fabids</taxon>
        <taxon>Malpighiales</taxon>
        <taxon>Linaceae</taxon>
        <taxon>Linum</taxon>
    </lineage>
</organism>
<dbReference type="GO" id="GO:0009904">
    <property type="term" value="P:chloroplast accumulation movement"/>
    <property type="evidence" value="ECO:0007669"/>
    <property type="project" value="TreeGrafter"/>
</dbReference>
<evidence type="ECO:0000313" key="5">
    <source>
        <dbReference type="EMBL" id="CAL1378485.1"/>
    </source>
</evidence>
<protein>
    <recommendedName>
        <fullName evidence="7">WEB family protein</fullName>
    </recommendedName>
</protein>
<dbReference type="Pfam" id="PF05701">
    <property type="entry name" value="WEMBL"/>
    <property type="match status" value="2"/>
</dbReference>
<dbReference type="AlphaFoldDB" id="A0AAV2DYR5"/>
<keyword evidence="2 3" id="KW-0175">Coiled coil</keyword>
<name>A0AAV2DYR5_9ROSI</name>
<gene>
    <name evidence="5" type="ORF">LTRI10_LOCUS20060</name>
</gene>
<sequence length="572" mass="63044">MGSEIGGDSLNDHDHDTSRALVDTSAPFESVKEAVTLFGGLGYWKPSSNPSLSAAQNEMVDEGMDITRVEEQAQQLENDLIVKERETLDVLKELESTKAIVDELKLKLQSQATEVNLTLQSTAGGTGEEEKVLVDEDQDANHGAAEIDTNCPSSTPGFILLELKQAKFNLSRTTSDLADIRTSVELLNKKLEKERASLDKTRHRLTTNSSKISTLEQELHNTKVKLRATKGSEIDDGCSENHPLDISKELQRLSSEIEQFKVVGDAARSQVSRALSEIQQTKTRIKTAEIRLVAARKMKHAARAAEAVALSEIKALSNSKPDEGVVTLTFEEYSLLTCKAREAEEFCKRKVVNAMVEVDEANVSKMDVLKKVEEASEEVKTSKAALEEALSRVEAANKGKLAVEEALRKWRSENGQKKRSVHNHTKFKTSCAASYHHRRDSSCLRDLNGLSSSLASSDGPLPASVPVLKTTLSIGQILSRKLLIPEEFERVERGGAMRRKVSLGQMLSNKQNGEMTMMPNSSRKAAECDGSSSSSSSLKRISGKRKKFGFARFSLLMTKQSKKKKKPSLDLR</sequence>
<keyword evidence="6" id="KW-1185">Reference proteome</keyword>
<dbReference type="PANTHER" id="PTHR32054:SF4">
    <property type="entry name" value="OS07G0677900 PROTEIN"/>
    <property type="match status" value="1"/>
</dbReference>